<accession>A0A061EM51</accession>
<dbReference type="OMA" id="HNEVELC"/>
<dbReference type="eggNOG" id="ENOG502RZ8M">
    <property type="taxonomic scope" value="Eukaryota"/>
</dbReference>
<evidence type="ECO:0000313" key="3">
    <source>
        <dbReference type="Proteomes" id="UP000026915"/>
    </source>
</evidence>
<sequence>MESITAVVSESPKAKEEANNVGSGGNIKISEKPYIVALTLVPTAAAHHHDKVPSITSPAETESPQEKKMKKKQKNKIQVSNTKKPFIFYLNLSKRYINEHNEVELCALGMDYDMLVVDDYEIAWHFKFTSRFPVKLANGLISIPTVVTIAEILKRKGLAIEKRITTSTVLSPEEDLKGRRIEKAKIEIVLEKAEKLDKTNAPETPKKA</sequence>
<keyword evidence="3" id="KW-1185">Reference proteome</keyword>
<dbReference type="PANTHER" id="PTHR31947:SF24">
    <property type="entry name" value="ALBA DNA_RNA-BINDING-LIKE PROTEIN"/>
    <property type="match status" value="1"/>
</dbReference>
<dbReference type="PANTHER" id="PTHR31947">
    <property type="entry name" value="DNA/RNA-BINDING PROTEIN ALBA 3"/>
    <property type="match status" value="1"/>
</dbReference>
<proteinExistence type="predicted"/>
<dbReference type="InParanoid" id="A0A061EM51"/>
<dbReference type="Gene3D" id="3.30.110.20">
    <property type="entry name" value="Alba-like domain"/>
    <property type="match status" value="1"/>
</dbReference>
<dbReference type="EMBL" id="CM001882">
    <property type="protein sequence ID" value="EOY05926.1"/>
    <property type="molecule type" value="Genomic_DNA"/>
</dbReference>
<feature type="region of interest" description="Disordered" evidence="1">
    <location>
        <begin position="48"/>
        <end position="75"/>
    </location>
</feature>
<dbReference type="Gramene" id="EOY05926">
    <property type="protein sequence ID" value="EOY05926"/>
    <property type="gene ID" value="TCM_020796"/>
</dbReference>
<dbReference type="GO" id="GO:0005634">
    <property type="term" value="C:nucleus"/>
    <property type="evidence" value="ECO:0000318"/>
    <property type="project" value="GO_Central"/>
</dbReference>
<dbReference type="Proteomes" id="UP000026915">
    <property type="component" value="Chromosome 4"/>
</dbReference>
<dbReference type="InterPro" id="IPR014560">
    <property type="entry name" value="UCP030333_Alba"/>
</dbReference>
<reference evidence="2 3" key="1">
    <citation type="journal article" date="2013" name="Genome Biol.">
        <title>The genome sequence of the most widely cultivated cacao type and its use to identify candidate genes regulating pod color.</title>
        <authorList>
            <person name="Motamayor J.C."/>
            <person name="Mockaitis K."/>
            <person name="Schmutz J."/>
            <person name="Haiminen N."/>
            <person name="Iii D.L."/>
            <person name="Cornejo O."/>
            <person name="Findley S.D."/>
            <person name="Zheng P."/>
            <person name="Utro F."/>
            <person name="Royaert S."/>
            <person name="Saski C."/>
            <person name="Jenkins J."/>
            <person name="Podicheti R."/>
            <person name="Zhao M."/>
            <person name="Scheffler B.E."/>
            <person name="Stack J.C."/>
            <person name="Feltus F.A."/>
            <person name="Mustiga G.M."/>
            <person name="Amores F."/>
            <person name="Phillips W."/>
            <person name="Marelli J.P."/>
            <person name="May G.D."/>
            <person name="Shapiro H."/>
            <person name="Ma J."/>
            <person name="Bustamante C.D."/>
            <person name="Schnell R.J."/>
            <person name="Main D."/>
            <person name="Gilbert D."/>
            <person name="Parida L."/>
            <person name="Kuhn D.N."/>
        </authorList>
    </citation>
    <scope>NUCLEOTIDE SEQUENCE [LARGE SCALE GENOMIC DNA]</scope>
    <source>
        <strain evidence="3">cv. Matina 1-6</strain>
    </source>
</reference>
<dbReference type="STRING" id="3641.A0A061EM51"/>
<feature type="region of interest" description="Disordered" evidence="1">
    <location>
        <begin position="1"/>
        <end position="25"/>
    </location>
</feature>
<name>A0A061EM51_THECC</name>
<evidence type="ECO:0000313" key="2">
    <source>
        <dbReference type="EMBL" id="EOY05926.1"/>
    </source>
</evidence>
<protein>
    <submittedName>
        <fullName evidence="2">Alba DNA/RNA-binding-like protein</fullName>
    </submittedName>
</protein>
<dbReference type="SUPFAM" id="SSF82704">
    <property type="entry name" value="AlbA-like"/>
    <property type="match status" value="1"/>
</dbReference>
<organism evidence="2 3">
    <name type="scientific">Theobroma cacao</name>
    <name type="common">Cacao</name>
    <name type="synonym">Cocoa</name>
    <dbReference type="NCBI Taxonomy" id="3641"/>
    <lineage>
        <taxon>Eukaryota</taxon>
        <taxon>Viridiplantae</taxon>
        <taxon>Streptophyta</taxon>
        <taxon>Embryophyta</taxon>
        <taxon>Tracheophyta</taxon>
        <taxon>Spermatophyta</taxon>
        <taxon>Magnoliopsida</taxon>
        <taxon>eudicotyledons</taxon>
        <taxon>Gunneridae</taxon>
        <taxon>Pentapetalae</taxon>
        <taxon>rosids</taxon>
        <taxon>malvids</taxon>
        <taxon>Malvales</taxon>
        <taxon>Malvaceae</taxon>
        <taxon>Byttnerioideae</taxon>
        <taxon>Theobroma</taxon>
    </lineage>
</organism>
<dbReference type="HOGENOM" id="CLU_1322946_0_0_1"/>
<gene>
    <name evidence="2" type="ORF">TCM_020796</name>
</gene>
<evidence type="ECO:0000256" key="1">
    <source>
        <dbReference type="SAM" id="MobiDB-lite"/>
    </source>
</evidence>
<dbReference type="AlphaFoldDB" id="A0A061EM51"/>
<dbReference type="GO" id="GO:0003723">
    <property type="term" value="F:RNA binding"/>
    <property type="evidence" value="ECO:0000318"/>
    <property type="project" value="GO_Central"/>
</dbReference>
<dbReference type="InterPro" id="IPR036882">
    <property type="entry name" value="Alba-like_dom_sf"/>
</dbReference>